<sequence length="98" mass="10879">MERSHYIVDRQLFSDDMVARAAHRYTGKFGVELLNQGADLAVVFSTTDGSPLPVDLSTRFSRDLLDERIRASVRAETHGLQLELIRAALHQAQPSTAA</sequence>
<accession>A0ABY7Y6I6</accession>
<dbReference type="RefSeq" id="WP_049403160.1">
    <property type="nucleotide sequence ID" value="NZ_CP082270.1"/>
</dbReference>
<evidence type="ECO:0008006" key="3">
    <source>
        <dbReference type="Google" id="ProtNLM"/>
    </source>
</evidence>
<evidence type="ECO:0000313" key="2">
    <source>
        <dbReference type="Proteomes" id="UP001216828"/>
    </source>
</evidence>
<dbReference type="Proteomes" id="UP001216828">
    <property type="component" value="Chromosome"/>
</dbReference>
<dbReference type="EMBL" id="CP082270">
    <property type="protein sequence ID" value="WDM65580.1"/>
    <property type="molecule type" value="Genomic_DNA"/>
</dbReference>
<evidence type="ECO:0000313" key="1">
    <source>
        <dbReference type="EMBL" id="WDM65580.1"/>
    </source>
</evidence>
<gene>
    <name evidence="1" type="ORF">K5L94_10005</name>
</gene>
<name>A0ABY7Y6I6_9GAMM</name>
<organism evidence="1 2">
    <name type="scientific">Stenotrophomonas forensis</name>
    <dbReference type="NCBI Taxonomy" id="2871169"/>
    <lineage>
        <taxon>Bacteria</taxon>
        <taxon>Pseudomonadati</taxon>
        <taxon>Pseudomonadota</taxon>
        <taxon>Gammaproteobacteria</taxon>
        <taxon>Lysobacterales</taxon>
        <taxon>Lysobacteraceae</taxon>
        <taxon>Stenotrophomonas</taxon>
        <taxon>Stenotrophomonas maltophilia group</taxon>
    </lineage>
</organism>
<reference evidence="1 2" key="1">
    <citation type="submission" date="2021-08" db="EMBL/GenBank/DDBJ databases">
        <title>Stenotrophomonas forensis sp. nov., isolated from contaminated viral transport media.</title>
        <authorList>
            <person name="Nguyen S.V."/>
            <person name="Edwards D."/>
            <person name="Scott S."/>
            <person name="Doss J."/>
            <person name="Merid S."/>
            <person name="Zelaya E."/>
            <person name="Maza C."/>
            <person name="Mann M."/>
            <person name="Hamilton B."/>
            <person name="Blackwell R."/>
            <person name="Tran A."/>
            <person name="Hauser J."/>
        </authorList>
    </citation>
    <scope>NUCLEOTIDE SEQUENCE [LARGE SCALE GENOMIC DNA]</scope>
    <source>
        <strain evidence="1 2">DFS-20110405</strain>
    </source>
</reference>
<keyword evidence="2" id="KW-1185">Reference proteome</keyword>
<protein>
    <recommendedName>
        <fullName evidence="3">His-Xaa-Ser system protein HxsD</fullName>
    </recommendedName>
</protein>
<proteinExistence type="predicted"/>